<dbReference type="VEuPathDB" id="FungiDB:LEMA_P052780.1"/>
<evidence type="ECO:0000313" key="1">
    <source>
        <dbReference type="EMBL" id="CBX92572.1"/>
    </source>
</evidence>
<keyword evidence="2" id="KW-1185">Reference proteome</keyword>
<reference evidence="2" key="1">
    <citation type="journal article" date="2011" name="Nat. Commun.">
        <title>Effector diversification within compartments of the Leptosphaeria maculans genome affected by Repeat-Induced Point mutations.</title>
        <authorList>
            <person name="Rouxel T."/>
            <person name="Grandaubert J."/>
            <person name="Hane J.K."/>
            <person name="Hoede C."/>
            <person name="van de Wouw A.P."/>
            <person name="Couloux A."/>
            <person name="Dominguez V."/>
            <person name="Anthouard V."/>
            <person name="Bally P."/>
            <person name="Bourras S."/>
            <person name="Cozijnsen A.J."/>
            <person name="Ciuffetti L.M."/>
            <person name="Degrave A."/>
            <person name="Dilmaghani A."/>
            <person name="Duret L."/>
            <person name="Fudal I."/>
            <person name="Goodwin S.B."/>
            <person name="Gout L."/>
            <person name="Glaser N."/>
            <person name="Linglin J."/>
            <person name="Kema G.H.J."/>
            <person name="Lapalu N."/>
            <person name="Lawrence C.B."/>
            <person name="May K."/>
            <person name="Meyer M."/>
            <person name="Ollivier B."/>
            <person name="Poulain J."/>
            <person name="Schoch C.L."/>
            <person name="Simon A."/>
            <person name="Spatafora J.W."/>
            <person name="Stachowiak A."/>
            <person name="Turgeon B.G."/>
            <person name="Tyler B.M."/>
            <person name="Vincent D."/>
            <person name="Weissenbach J."/>
            <person name="Amselem J."/>
            <person name="Quesneville H."/>
            <person name="Oliver R.P."/>
            <person name="Wincker P."/>
            <person name="Balesdent M.-H."/>
            <person name="Howlett B.J."/>
        </authorList>
    </citation>
    <scope>NUCLEOTIDE SEQUENCE [LARGE SCALE GENOMIC DNA]</scope>
    <source>
        <strain evidence="2">JN3 / isolate v23.1.3 / race Av1-4-5-6-7-8</strain>
    </source>
</reference>
<dbReference type="HOGENOM" id="CLU_2292213_0_0_1"/>
<accession>E4ZMW9</accession>
<dbReference type="InParanoid" id="E4ZMW9"/>
<dbReference type="GeneID" id="13287296"/>
<evidence type="ECO:0008006" key="3">
    <source>
        <dbReference type="Google" id="ProtNLM"/>
    </source>
</evidence>
<evidence type="ECO:0000313" key="2">
    <source>
        <dbReference type="Proteomes" id="UP000002668"/>
    </source>
</evidence>
<protein>
    <recommendedName>
        <fullName evidence="3">Protein kinase domain-containing protein</fullName>
    </recommendedName>
</protein>
<gene>
    <name evidence="1" type="ORF">LEMA_P052780.1</name>
</gene>
<dbReference type="Gene3D" id="1.10.510.10">
    <property type="entry name" value="Transferase(Phosphotransferase) domain 1"/>
    <property type="match status" value="1"/>
</dbReference>
<dbReference type="AlphaFoldDB" id="E4ZMW9"/>
<sequence length="101" mass="11257">MATVSSVLATSSFKDTPGLTCETYKEEFELAEQLAVMNHPLGTMKLIGRGYWCKELEEIPDPPLPQALLDFIETLLIIDPDKRPVALDALRHPYLKSITAV</sequence>
<dbReference type="OrthoDB" id="5979581at2759"/>
<dbReference type="EMBL" id="FP929094">
    <property type="protein sequence ID" value="CBX92572.1"/>
    <property type="molecule type" value="Genomic_DNA"/>
</dbReference>
<dbReference type="SUPFAM" id="SSF56112">
    <property type="entry name" value="Protein kinase-like (PK-like)"/>
    <property type="match status" value="1"/>
</dbReference>
<organism evidence="2">
    <name type="scientific">Leptosphaeria maculans (strain JN3 / isolate v23.1.3 / race Av1-4-5-6-7-8)</name>
    <name type="common">Blackleg fungus</name>
    <name type="synonym">Phoma lingam</name>
    <dbReference type="NCBI Taxonomy" id="985895"/>
    <lineage>
        <taxon>Eukaryota</taxon>
        <taxon>Fungi</taxon>
        <taxon>Dikarya</taxon>
        <taxon>Ascomycota</taxon>
        <taxon>Pezizomycotina</taxon>
        <taxon>Dothideomycetes</taxon>
        <taxon>Pleosporomycetidae</taxon>
        <taxon>Pleosporales</taxon>
        <taxon>Pleosporineae</taxon>
        <taxon>Leptosphaeriaceae</taxon>
        <taxon>Plenodomus</taxon>
        <taxon>Plenodomus lingam/Leptosphaeria maculans species complex</taxon>
    </lineage>
</organism>
<name>E4ZMW9_LEPMJ</name>
<dbReference type="Proteomes" id="UP000002668">
    <property type="component" value="Genome"/>
</dbReference>
<dbReference type="InterPro" id="IPR011009">
    <property type="entry name" value="Kinase-like_dom_sf"/>
</dbReference>
<proteinExistence type="predicted"/>